<dbReference type="EnsemblPlants" id="TuG1812G0700004289.01.T01">
    <property type="protein sequence ID" value="TuG1812G0700004289.01.T01.cds458433"/>
    <property type="gene ID" value="TuG1812G0700004289.01"/>
</dbReference>
<evidence type="ECO:0000313" key="3">
    <source>
        <dbReference type="Proteomes" id="UP000015106"/>
    </source>
</evidence>
<reference evidence="3" key="1">
    <citation type="journal article" date="2013" name="Nature">
        <title>Draft genome of the wheat A-genome progenitor Triticum urartu.</title>
        <authorList>
            <person name="Ling H.Q."/>
            <person name="Zhao S."/>
            <person name="Liu D."/>
            <person name="Wang J."/>
            <person name="Sun H."/>
            <person name="Zhang C."/>
            <person name="Fan H."/>
            <person name="Li D."/>
            <person name="Dong L."/>
            <person name="Tao Y."/>
            <person name="Gao C."/>
            <person name="Wu H."/>
            <person name="Li Y."/>
            <person name="Cui Y."/>
            <person name="Guo X."/>
            <person name="Zheng S."/>
            <person name="Wang B."/>
            <person name="Yu K."/>
            <person name="Liang Q."/>
            <person name="Yang W."/>
            <person name="Lou X."/>
            <person name="Chen J."/>
            <person name="Feng M."/>
            <person name="Jian J."/>
            <person name="Zhang X."/>
            <person name="Luo G."/>
            <person name="Jiang Y."/>
            <person name="Liu J."/>
            <person name="Wang Z."/>
            <person name="Sha Y."/>
            <person name="Zhang B."/>
            <person name="Wu H."/>
            <person name="Tang D."/>
            <person name="Shen Q."/>
            <person name="Xue P."/>
            <person name="Zou S."/>
            <person name="Wang X."/>
            <person name="Liu X."/>
            <person name="Wang F."/>
            <person name="Yang Y."/>
            <person name="An X."/>
            <person name="Dong Z."/>
            <person name="Zhang K."/>
            <person name="Zhang X."/>
            <person name="Luo M.C."/>
            <person name="Dvorak J."/>
            <person name="Tong Y."/>
            <person name="Wang J."/>
            <person name="Yang H."/>
            <person name="Li Z."/>
            <person name="Wang D."/>
            <person name="Zhang A."/>
            <person name="Wang J."/>
        </authorList>
    </citation>
    <scope>NUCLEOTIDE SEQUENCE</scope>
    <source>
        <strain evidence="3">cv. G1812</strain>
    </source>
</reference>
<sequence>LERAVAAVGRYAQRLHPVSRGPQRRVDGLEQPPRLLQRHAGERGVPVRERAGAAVPRPGELGLLLAQLRLHVAPLRVPRAGLRRDGAPVPLEHSLLRLPHERRSPGAGRADERDRDRAERGELRRLLLQPLGPPGVGLGARPRLLDEPHGDLAAGHRGCRPAVRVLCFFLCSSDRTRLAWLGWLDGALRRSGRYI</sequence>
<organism evidence="2 3">
    <name type="scientific">Triticum urartu</name>
    <name type="common">Red wild einkorn</name>
    <name type="synonym">Crithodium urartu</name>
    <dbReference type="NCBI Taxonomy" id="4572"/>
    <lineage>
        <taxon>Eukaryota</taxon>
        <taxon>Viridiplantae</taxon>
        <taxon>Streptophyta</taxon>
        <taxon>Embryophyta</taxon>
        <taxon>Tracheophyta</taxon>
        <taxon>Spermatophyta</taxon>
        <taxon>Magnoliopsida</taxon>
        <taxon>Liliopsida</taxon>
        <taxon>Poales</taxon>
        <taxon>Poaceae</taxon>
        <taxon>BOP clade</taxon>
        <taxon>Pooideae</taxon>
        <taxon>Triticodae</taxon>
        <taxon>Triticeae</taxon>
        <taxon>Triticinae</taxon>
        <taxon>Triticum</taxon>
    </lineage>
</organism>
<evidence type="ECO:0000256" key="1">
    <source>
        <dbReference type="SAM" id="MobiDB-lite"/>
    </source>
</evidence>
<feature type="region of interest" description="Disordered" evidence="1">
    <location>
        <begin position="99"/>
        <end position="118"/>
    </location>
</feature>
<reference evidence="2" key="2">
    <citation type="submission" date="2018-03" db="EMBL/GenBank/DDBJ databases">
        <title>The Triticum urartu genome reveals the dynamic nature of wheat genome evolution.</title>
        <authorList>
            <person name="Ling H."/>
            <person name="Ma B."/>
            <person name="Shi X."/>
            <person name="Liu H."/>
            <person name="Dong L."/>
            <person name="Sun H."/>
            <person name="Cao Y."/>
            <person name="Gao Q."/>
            <person name="Zheng S."/>
            <person name="Li Y."/>
            <person name="Yu Y."/>
            <person name="Du H."/>
            <person name="Qi M."/>
            <person name="Li Y."/>
            <person name="Yu H."/>
            <person name="Cui Y."/>
            <person name="Wang N."/>
            <person name="Chen C."/>
            <person name="Wu H."/>
            <person name="Zhao Y."/>
            <person name="Zhang J."/>
            <person name="Li Y."/>
            <person name="Zhou W."/>
            <person name="Zhang B."/>
            <person name="Hu W."/>
            <person name="Eijk M."/>
            <person name="Tang J."/>
            <person name="Witsenboer H."/>
            <person name="Zhao S."/>
            <person name="Li Z."/>
            <person name="Zhang A."/>
            <person name="Wang D."/>
            <person name="Liang C."/>
        </authorList>
    </citation>
    <scope>NUCLEOTIDE SEQUENCE [LARGE SCALE GENOMIC DNA]</scope>
    <source>
        <strain evidence="2">cv. G1812</strain>
    </source>
</reference>
<accession>A0A8R7R832</accession>
<name>A0A8R7R832_TRIUA</name>
<proteinExistence type="predicted"/>
<reference evidence="2" key="3">
    <citation type="submission" date="2022-06" db="UniProtKB">
        <authorList>
            <consortium name="EnsemblPlants"/>
        </authorList>
    </citation>
    <scope>IDENTIFICATION</scope>
</reference>
<keyword evidence="3" id="KW-1185">Reference proteome</keyword>
<protein>
    <submittedName>
        <fullName evidence="2">Uncharacterized protein</fullName>
    </submittedName>
</protein>
<dbReference type="Proteomes" id="UP000015106">
    <property type="component" value="Chromosome 7"/>
</dbReference>
<dbReference type="Gramene" id="TuG1812G0700004289.01.T01">
    <property type="protein sequence ID" value="TuG1812G0700004289.01.T01.cds458433"/>
    <property type="gene ID" value="TuG1812G0700004289.01"/>
</dbReference>
<dbReference type="AlphaFoldDB" id="A0A8R7R832"/>
<evidence type="ECO:0000313" key="2">
    <source>
        <dbReference type="EnsemblPlants" id="TuG1812G0700004289.01.T01.cds458433"/>
    </source>
</evidence>